<feature type="region of interest" description="Disordered" evidence="1">
    <location>
        <begin position="1"/>
        <end position="26"/>
    </location>
</feature>
<dbReference type="EMBL" id="CAMAPF010000007">
    <property type="protein sequence ID" value="CAH9058110.1"/>
    <property type="molecule type" value="Genomic_DNA"/>
</dbReference>
<evidence type="ECO:0000313" key="3">
    <source>
        <dbReference type="Proteomes" id="UP001152523"/>
    </source>
</evidence>
<proteinExistence type="predicted"/>
<reference evidence="2" key="1">
    <citation type="submission" date="2022-07" db="EMBL/GenBank/DDBJ databases">
        <authorList>
            <person name="Macas J."/>
            <person name="Novak P."/>
            <person name="Neumann P."/>
        </authorList>
    </citation>
    <scope>NUCLEOTIDE SEQUENCE</scope>
</reference>
<feature type="compositionally biased region" description="Low complexity" evidence="1">
    <location>
        <begin position="10"/>
        <end position="26"/>
    </location>
</feature>
<name>A0AAV0BZ46_9ASTE</name>
<dbReference type="Proteomes" id="UP001152523">
    <property type="component" value="Unassembled WGS sequence"/>
</dbReference>
<organism evidence="2 3">
    <name type="scientific">Cuscuta epithymum</name>
    <dbReference type="NCBI Taxonomy" id="186058"/>
    <lineage>
        <taxon>Eukaryota</taxon>
        <taxon>Viridiplantae</taxon>
        <taxon>Streptophyta</taxon>
        <taxon>Embryophyta</taxon>
        <taxon>Tracheophyta</taxon>
        <taxon>Spermatophyta</taxon>
        <taxon>Magnoliopsida</taxon>
        <taxon>eudicotyledons</taxon>
        <taxon>Gunneridae</taxon>
        <taxon>Pentapetalae</taxon>
        <taxon>asterids</taxon>
        <taxon>lamiids</taxon>
        <taxon>Solanales</taxon>
        <taxon>Convolvulaceae</taxon>
        <taxon>Cuscuteae</taxon>
        <taxon>Cuscuta</taxon>
        <taxon>Cuscuta subgen. Cuscuta</taxon>
    </lineage>
</organism>
<evidence type="ECO:0000256" key="1">
    <source>
        <dbReference type="SAM" id="MobiDB-lite"/>
    </source>
</evidence>
<protein>
    <submittedName>
        <fullName evidence="2">Uncharacterized protein</fullName>
    </submittedName>
</protein>
<gene>
    <name evidence="2" type="ORF">CEPIT_LOCUS1207</name>
</gene>
<evidence type="ECO:0000313" key="2">
    <source>
        <dbReference type="EMBL" id="CAH9058110.1"/>
    </source>
</evidence>
<sequence length="280" mass="29927">MASSASLPASTSIGASSSMTSSGSMASSTSTFPVSSTVIQSYAASSSPISVRPSSSSVSGFPPPFTWTPSSPAVFPSSLASGSMQSLFNALPQLDIAPPLHLRLGSSSASSQFSGPTLAGSPGILPTFSPAVQRPPLLQQQSSSISAIAQNLGYSTHNVTAIVTTKLLAIEDYLPWRTQFESFLVSQGLLGIIDGSLPASPLYVADSFNIQSIHPGYYHWLRLDQTVRSWIFATLFRDLLIDVHDIKNAAQIWERLQSRFMSASLNRSLELKRMLSHMNL</sequence>
<accession>A0AAV0BZ46</accession>
<dbReference type="PANTHER" id="PTHR47481:SF10">
    <property type="entry name" value="COPIA-LIKE POLYPROTEIN_RETROTRANSPOSON"/>
    <property type="match status" value="1"/>
</dbReference>
<dbReference type="AlphaFoldDB" id="A0AAV0BZ46"/>
<dbReference type="PANTHER" id="PTHR47481">
    <property type="match status" value="1"/>
</dbReference>
<keyword evidence="3" id="KW-1185">Reference proteome</keyword>
<comment type="caution">
    <text evidence="2">The sequence shown here is derived from an EMBL/GenBank/DDBJ whole genome shotgun (WGS) entry which is preliminary data.</text>
</comment>